<reference evidence="1 2" key="1">
    <citation type="submission" date="2020-08" db="EMBL/GenBank/DDBJ databases">
        <title>Genomic Encyclopedia of Type Strains, Phase IV (KMG-IV): sequencing the most valuable type-strain genomes for metagenomic binning, comparative biology and taxonomic classification.</title>
        <authorList>
            <person name="Goeker M."/>
        </authorList>
    </citation>
    <scope>NUCLEOTIDE SEQUENCE [LARGE SCALE GENOMIC DNA]</scope>
    <source>
        <strain evidence="1 2">DSM 44197</strain>
    </source>
</reference>
<accession>A0A7W3LZN1</accession>
<dbReference type="AlphaFoldDB" id="A0A7W3LZN1"/>
<evidence type="ECO:0000313" key="2">
    <source>
        <dbReference type="Proteomes" id="UP000572680"/>
    </source>
</evidence>
<evidence type="ECO:0000313" key="1">
    <source>
        <dbReference type="EMBL" id="MBA8957182.1"/>
    </source>
</evidence>
<gene>
    <name evidence="1" type="ORF">HNR61_008875</name>
</gene>
<name>A0A7W3LZN1_ACTNM</name>
<dbReference type="RefSeq" id="WP_182849032.1">
    <property type="nucleotide sequence ID" value="NZ_BAAALP010000110.1"/>
</dbReference>
<organism evidence="1 2">
    <name type="scientific">Actinomadura namibiensis</name>
    <dbReference type="NCBI Taxonomy" id="182080"/>
    <lineage>
        <taxon>Bacteria</taxon>
        <taxon>Bacillati</taxon>
        <taxon>Actinomycetota</taxon>
        <taxon>Actinomycetes</taxon>
        <taxon>Streptosporangiales</taxon>
        <taxon>Thermomonosporaceae</taxon>
        <taxon>Actinomadura</taxon>
    </lineage>
</organism>
<keyword evidence="2" id="KW-1185">Reference proteome</keyword>
<protein>
    <submittedName>
        <fullName evidence="1">Tetratricopeptide (TPR) repeat protein</fullName>
    </submittedName>
</protein>
<comment type="caution">
    <text evidence="1">The sequence shown here is derived from an EMBL/GenBank/DDBJ whole genome shotgun (WGS) entry which is preliminary data.</text>
</comment>
<dbReference type="Proteomes" id="UP000572680">
    <property type="component" value="Unassembled WGS sequence"/>
</dbReference>
<dbReference type="EMBL" id="JACJIA010000021">
    <property type="protein sequence ID" value="MBA8957182.1"/>
    <property type="molecule type" value="Genomic_DNA"/>
</dbReference>
<sequence>MTIVDGDGLRRRLDAAWDLDPEKTGGGPEPFMATMRALLADAEAFGEPETLFRVRIGYAYSLGFKGWDNSSREVTGEWLGVLRRCLLMWHAEPHRYDEDYVTAMWTQLYRLLDVFVRTFPEPADRIRRLIDELERYCPPTRPGTRYALDEARLRLAARRGDVAEVERLWTGLRTREIPREHMFPDGVASIDATMWIRLGRPDRAVAALAPVLTGQIPARDGHDHEDSLLVPYLLTGRVDEAVAAHQRAYTRSGMKLEEVAAHLEFCARTGNEERGLDVLHRNFARIGYHCDSVDAMWTAAAAALLCRRVVAAGLDREWVWECGCADPACETLPIYTYAKLGQDLRWHATRFAEHMDELNGTPHLGERIDALLRAEPVVDRLELPPAAAPARHRAEPPRSPHLDATDDAGLLRALDLARAADSGTSRIVLTQRVLQNALVGGATRALVEARFALLDDLLPDGWELWSTDLFSCLVELFRLHEARPTLLGADRVAAMWRAVPVALERALTLPGTHLRQVHALLDTLERHERPCAGDRRHVRWFRAWAWARAGEPEAARAAWERFLALPPAERRAASGDTARAVQWWLDLGRDRWAFESAEALAAEAERSRLLPALLRAGRVDEAHELHERTYRTVTGAPEVAAHLQFCARTGRLEHGREIIGRVLDLYHVADDEEFAFDRLRAYAGAVLLGERLAAAGLDEPWTWPADDCCPAEDGWSHARLAAACRRHLALYARRWEELVGTDFHTRAVTALADGR</sequence>
<proteinExistence type="predicted"/>